<evidence type="ECO:0000313" key="4">
    <source>
        <dbReference type="EMBL" id="KAJ2786979.1"/>
    </source>
</evidence>
<gene>
    <name evidence="4" type="primary">LUC7</name>
    <name evidence="4" type="ORF">GGI15_001085</name>
</gene>
<evidence type="ECO:0000313" key="5">
    <source>
        <dbReference type="Proteomes" id="UP001140172"/>
    </source>
</evidence>
<dbReference type="GO" id="GO:0003729">
    <property type="term" value="F:mRNA binding"/>
    <property type="evidence" value="ECO:0007669"/>
    <property type="project" value="InterPro"/>
</dbReference>
<dbReference type="EMBL" id="JANBUM010000037">
    <property type="protein sequence ID" value="KAJ2786979.1"/>
    <property type="molecule type" value="Genomic_DNA"/>
</dbReference>
<comment type="caution">
    <text evidence="4">The sequence shown here is derived from an EMBL/GenBank/DDBJ whole genome shotgun (WGS) entry which is preliminary data.</text>
</comment>
<sequence>MTDMARQLLQELMGQYQDSGDRYTDANVCKDHLVDFCPNQLFINTKADLGQCDLVHDDRLKSAYQKSADRGRLGYEDAFYERLQRLTNDLQRRVRRAMDRVTTEADEQLVNPYKEEKEEKAIILDERIKHMLKQVQEHGESGRVLEAFGMYLQIDRLKEDLDALKQRIDSVNPMFKNEKRLEVCDVCGAFLVPNDASKRLDAHKEGKQHQGYIRIRQALEEYKKNGGATTSRDGRGGGDRWVDDRHGSSSRRRRYEDGGSRDKNRSRSRTRSRSPYSRRDRRGGSGSGGGGYDDRPSGGRGHSRDSSYKRRRDSRY</sequence>
<feature type="compositionally biased region" description="Basic and acidic residues" evidence="3">
    <location>
        <begin position="292"/>
        <end position="308"/>
    </location>
</feature>
<dbReference type="GO" id="GO:0005685">
    <property type="term" value="C:U1 snRNP"/>
    <property type="evidence" value="ECO:0007669"/>
    <property type="project" value="InterPro"/>
</dbReference>
<feature type="compositionally biased region" description="Basic and acidic residues" evidence="3">
    <location>
        <begin position="254"/>
        <end position="265"/>
    </location>
</feature>
<dbReference type="Proteomes" id="UP001140172">
    <property type="component" value="Unassembled WGS sequence"/>
</dbReference>
<evidence type="ECO:0000256" key="2">
    <source>
        <dbReference type="SAM" id="Coils"/>
    </source>
</evidence>
<dbReference type="GO" id="GO:0006376">
    <property type="term" value="P:mRNA splice site recognition"/>
    <property type="evidence" value="ECO:0007669"/>
    <property type="project" value="InterPro"/>
</dbReference>
<evidence type="ECO:0000256" key="1">
    <source>
        <dbReference type="ARBA" id="ARBA00005655"/>
    </source>
</evidence>
<dbReference type="PANTHER" id="PTHR12375">
    <property type="entry name" value="RNA-BINDING PROTEIN LUC7-RELATED"/>
    <property type="match status" value="1"/>
</dbReference>
<keyword evidence="2" id="KW-0175">Coiled coil</keyword>
<dbReference type="Pfam" id="PF03194">
    <property type="entry name" value="LUC7"/>
    <property type="match status" value="1"/>
</dbReference>
<reference evidence="4" key="1">
    <citation type="submission" date="2022-07" db="EMBL/GenBank/DDBJ databases">
        <title>Phylogenomic reconstructions and comparative analyses of Kickxellomycotina fungi.</title>
        <authorList>
            <person name="Reynolds N.K."/>
            <person name="Stajich J.E."/>
            <person name="Barry K."/>
            <person name="Grigoriev I.V."/>
            <person name="Crous P."/>
            <person name="Smith M.E."/>
        </authorList>
    </citation>
    <scope>NUCLEOTIDE SEQUENCE</scope>
    <source>
        <strain evidence="4">BCRC 34489</strain>
    </source>
</reference>
<name>A0A9W8HPW9_9FUNG</name>
<dbReference type="OrthoDB" id="153872at2759"/>
<evidence type="ECO:0000256" key="3">
    <source>
        <dbReference type="SAM" id="MobiDB-lite"/>
    </source>
</evidence>
<feature type="coiled-coil region" evidence="2">
    <location>
        <begin position="80"/>
        <end position="134"/>
    </location>
</feature>
<keyword evidence="5" id="KW-1185">Reference proteome</keyword>
<accession>A0A9W8HPW9</accession>
<protein>
    <submittedName>
        <fullName evidence="4">Splicing factor</fullName>
    </submittedName>
</protein>
<organism evidence="4 5">
    <name type="scientific">Coemansia interrupta</name>
    <dbReference type="NCBI Taxonomy" id="1126814"/>
    <lineage>
        <taxon>Eukaryota</taxon>
        <taxon>Fungi</taxon>
        <taxon>Fungi incertae sedis</taxon>
        <taxon>Zoopagomycota</taxon>
        <taxon>Kickxellomycotina</taxon>
        <taxon>Kickxellomycetes</taxon>
        <taxon>Kickxellales</taxon>
        <taxon>Kickxellaceae</taxon>
        <taxon>Coemansia</taxon>
    </lineage>
</organism>
<comment type="similarity">
    <text evidence="1">Belongs to the Luc7 family.</text>
</comment>
<feature type="region of interest" description="Disordered" evidence="3">
    <location>
        <begin position="225"/>
        <end position="316"/>
    </location>
</feature>
<dbReference type="AlphaFoldDB" id="A0A9W8HPW9"/>
<proteinExistence type="inferred from homology"/>
<feature type="compositionally biased region" description="Basic and acidic residues" evidence="3">
    <location>
        <begin position="232"/>
        <end position="247"/>
    </location>
</feature>
<dbReference type="InterPro" id="IPR004882">
    <property type="entry name" value="Luc7-rel"/>
</dbReference>